<dbReference type="PANTHER" id="PTHR46797:SF1">
    <property type="entry name" value="METHYLPHOSPHONATE SYNTHASE"/>
    <property type="match status" value="1"/>
</dbReference>
<dbReference type="InterPro" id="IPR013096">
    <property type="entry name" value="Cupin_2"/>
</dbReference>
<name>A0ABW2RK17_9BACL</name>
<dbReference type="RefSeq" id="WP_379864690.1">
    <property type="nucleotide sequence ID" value="NZ_JBHTBW010000021.1"/>
</dbReference>
<organism evidence="3 4">
    <name type="scientific">Laceyella putida</name>
    <dbReference type="NCBI Taxonomy" id="110101"/>
    <lineage>
        <taxon>Bacteria</taxon>
        <taxon>Bacillati</taxon>
        <taxon>Bacillota</taxon>
        <taxon>Bacilli</taxon>
        <taxon>Bacillales</taxon>
        <taxon>Thermoactinomycetaceae</taxon>
        <taxon>Laceyella</taxon>
    </lineage>
</organism>
<dbReference type="InterPro" id="IPR011051">
    <property type="entry name" value="RmlC_Cupin_sf"/>
</dbReference>
<keyword evidence="4" id="KW-1185">Reference proteome</keyword>
<comment type="caution">
    <text evidence="3">The sequence shown here is derived from an EMBL/GenBank/DDBJ whole genome shotgun (WGS) entry which is preliminary data.</text>
</comment>
<gene>
    <name evidence="3" type="ORF">ACFQNG_09540</name>
</gene>
<evidence type="ECO:0000259" key="2">
    <source>
        <dbReference type="Pfam" id="PF07883"/>
    </source>
</evidence>
<protein>
    <submittedName>
        <fullName evidence="3">Cupin domain-containing protein</fullName>
    </submittedName>
</protein>
<dbReference type="Gene3D" id="2.60.120.10">
    <property type="entry name" value="Jelly Rolls"/>
    <property type="match status" value="1"/>
</dbReference>
<sequence>MYTSPWLTRSITVFGQPNSLNVSVSQLLEQREIRDAILIPRAERIILSDDESGFKRHLLSPAFPSKGIEFILNVLPPRQSTGIFPAHKKHVKEYVYVSKGSLTVTLDETYRYNLDEGDSFYFEANVDHRFDNRQDTTCEYFLIIDAKG</sequence>
<keyword evidence="1" id="KW-0238">DNA-binding</keyword>
<dbReference type="SUPFAM" id="SSF51182">
    <property type="entry name" value="RmlC-like cupins"/>
    <property type="match status" value="1"/>
</dbReference>
<dbReference type="CDD" id="cd02209">
    <property type="entry name" value="cupin_XRE_C"/>
    <property type="match status" value="1"/>
</dbReference>
<evidence type="ECO:0000313" key="3">
    <source>
        <dbReference type="EMBL" id="MFC7441402.1"/>
    </source>
</evidence>
<accession>A0ABW2RK17</accession>
<reference evidence="4" key="1">
    <citation type="journal article" date="2019" name="Int. J. Syst. Evol. Microbiol.">
        <title>The Global Catalogue of Microorganisms (GCM) 10K type strain sequencing project: providing services to taxonomists for standard genome sequencing and annotation.</title>
        <authorList>
            <consortium name="The Broad Institute Genomics Platform"/>
            <consortium name="The Broad Institute Genome Sequencing Center for Infectious Disease"/>
            <person name="Wu L."/>
            <person name="Ma J."/>
        </authorList>
    </citation>
    <scope>NUCLEOTIDE SEQUENCE [LARGE SCALE GENOMIC DNA]</scope>
    <source>
        <strain evidence="4">CGMCC 1.12942</strain>
    </source>
</reference>
<dbReference type="EMBL" id="JBHTBW010000021">
    <property type="protein sequence ID" value="MFC7441402.1"/>
    <property type="molecule type" value="Genomic_DNA"/>
</dbReference>
<dbReference type="InterPro" id="IPR050807">
    <property type="entry name" value="TransReg_Diox_bact_type"/>
</dbReference>
<dbReference type="PANTHER" id="PTHR46797">
    <property type="entry name" value="HTH-TYPE TRANSCRIPTIONAL REGULATOR"/>
    <property type="match status" value="1"/>
</dbReference>
<dbReference type="Proteomes" id="UP001596500">
    <property type="component" value="Unassembled WGS sequence"/>
</dbReference>
<dbReference type="InterPro" id="IPR014710">
    <property type="entry name" value="RmlC-like_jellyroll"/>
</dbReference>
<dbReference type="Pfam" id="PF07883">
    <property type="entry name" value="Cupin_2"/>
    <property type="match status" value="1"/>
</dbReference>
<feature type="domain" description="Cupin type-2" evidence="2">
    <location>
        <begin position="75"/>
        <end position="143"/>
    </location>
</feature>
<evidence type="ECO:0000313" key="4">
    <source>
        <dbReference type="Proteomes" id="UP001596500"/>
    </source>
</evidence>
<proteinExistence type="predicted"/>
<evidence type="ECO:0000256" key="1">
    <source>
        <dbReference type="ARBA" id="ARBA00023125"/>
    </source>
</evidence>